<evidence type="ECO:0000256" key="5">
    <source>
        <dbReference type="ARBA" id="ARBA00022840"/>
    </source>
</evidence>
<evidence type="ECO:0000256" key="2">
    <source>
        <dbReference type="ARBA" id="ARBA00022679"/>
    </source>
</evidence>
<comment type="caution">
    <text evidence="8">The sequence shown here is derived from an EMBL/GenBank/DDBJ whole genome shotgun (WGS) entry which is preliminary data.</text>
</comment>
<keyword evidence="2" id="KW-0808">Transferase</keyword>
<dbReference type="PANTHER" id="PTHR43065:SF10">
    <property type="entry name" value="PEROXIDE STRESS-ACTIVATED HISTIDINE KINASE MAK3"/>
    <property type="match status" value="1"/>
</dbReference>
<dbReference type="PANTHER" id="PTHR43065">
    <property type="entry name" value="SENSOR HISTIDINE KINASE"/>
    <property type="match status" value="1"/>
</dbReference>
<dbReference type="InterPro" id="IPR036890">
    <property type="entry name" value="HATPase_C_sf"/>
</dbReference>
<dbReference type="Pfam" id="PF02518">
    <property type="entry name" value="HATPase_c"/>
    <property type="match status" value="1"/>
</dbReference>
<evidence type="ECO:0000256" key="4">
    <source>
        <dbReference type="ARBA" id="ARBA00022777"/>
    </source>
</evidence>
<dbReference type="GO" id="GO:0000160">
    <property type="term" value="P:phosphorelay signal transduction system"/>
    <property type="evidence" value="ECO:0007669"/>
    <property type="project" value="UniProtKB-KW"/>
</dbReference>
<proteinExistence type="predicted"/>
<reference evidence="8" key="1">
    <citation type="journal article" date="2014" name="Front. Microbiol.">
        <title>High frequency of phylogenetically diverse reductive dehalogenase-homologous genes in deep subseafloor sedimentary metagenomes.</title>
        <authorList>
            <person name="Kawai M."/>
            <person name="Futagami T."/>
            <person name="Toyoda A."/>
            <person name="Takaki Y."/>
            <person name="Nishi S."/>
            <person name="Hori S."/>
            <person name="Arai W."/>
            <person name="Tsubouchi T."/>
            <person name="Morono Y."/>
            <person name="Uchiyama I."/>
            <person name="Ito T."/>
            <person name="Fujiyama A."/>
            <person name="Inagaki F."/>
            <person name="Takami H."/>
        </authorList>
    </citation>
    <scope>NUCLEOTIDE SEQUENCE</scope>
    <source>
        <strain evidence="8">Expedition CK06-06</strain>
    </source>
</reference>
<keyword evidence="4" id="KW-0418">Kinase</keyword>
<feature type="domain" description="Histidine kinase" evidence="7">
    <location>
        <begin position="1"/>
        <end position="134"/>
    </location>
</feature>
<protein>
    <recommendedName>
        <fullName evidence="7">Histidine kinase domain-containing protein</fullName>
    </recommendedName>
</protein>
<evidence type="ECO:0000256" key="1">
    <source>
        <dbReference type="ARBA" id="ARBA00022553"/>
    </source>
</evidence>
<keyword evidence="1" id="KW-0597">Phosphoprotein</keyword>
<evidence type="ECO:0000256" key="3">
    <source>
        <dbReference type="ARBA" id="ARBA00022741"/>
    </source>
</evidence>
<dbReference type="GO" id="GO:0016301">
    <property type="term" value="F:kinase activity"/>
    <property type="evidence" value="ECO:0007669"/>
    <property type="project" value="UniProtKB-KW"/>
</dbReference>
<dbReference type="InterPro" id="IPR004358">
    <property type="entry name" value="Sig_transdc_His_kin-like_C"/>
</dbReference>
<evidence type="ECO:0000259" key="7">
    <source>
        <dbReference type="PROSITE" id="PS50109"/>
    </source>
</evidence>
<name>X1LXS4_9ZZZZ</name>
<dbReference type="AlphaFoldDB" id="X1LXS4"/>
<feature type="non-terminal residue" evidence="8">
    <location>
        <position position="1"/>
    </location>
</feature>
<sequence length="134" mass="15163">TRIKREYAKDLPKIKVKPDQIQEVFLNLINNARHSLNSKCENSEGNKTLKISVRSADHDRKKYLEIKFHDTGVGIPQQNLKKIFDPFFTTKKKEQRTGLGLGISSGIIKDHGGGLRVESKEGEYATFIIELPGN</sequence>
<dbReference type="PROSITE" id="PS50109">
    <property type="entry name" value="HIS_KIN"/>
    <property type="match status" value="1"/>
</dbReference>
<gene>
    <name evidence="8" type="ORF">S06H3_21612</name>
</gene>
<keyword evidence="3" id="KW-0547">Nucleotide-binding</keyword>
<keyword evidence="5" id="KW-0067">ATP-binding</keyword>
<dbReference type="EMBL" id="BARV01011379">
    <property type="protein sequence ID" value="GAI07235.1"/>
    <property type="molecule type" value="Genomic_DNA"/>
</dbReference>
<dbReference type="InterPro" id="IPR003594">
    <property type="entry name" value="HATPase_dom"/>
</dbReference>
<dbReference type="InterPro" id="IPR005467">
    <property type="entry name" value="His_kinase_dom"/>
</dbReference>
<organism evidence="8">
    <name type="scientific">marine sediment metagenome</name>
    <dbReference type="NCBI Taxonomy" id="412755"/>
    <lineage>
        <taxon>unclassified sequences</taxon>
        <taxon>metagenomes</taxon>
        <taxon>ecological metagenomes</taxon>
    </lineage>
</organism>
<accession>X1LXS4</accession>
<dbReference type="GO" id="GO:0005524">
    <property type="term" value="F:ATP binding"/>
    <property type="evidence" value="ECO:0007669"/>
    <property type="project" value="UniProtKB-KW"/>
</dbReference>
<dbReference type="Gene3D" id="3.30.565.10">
    <property type="entry name" value="Histidine kinase-like ATPase, C-terminal domain"/>
    <property type="match status" value="1"/>
</dbReference>
<dbReference type="PRINTS" id="PR00344">
    <property type="entry name" value="BCTRLSENSOR"/>
</dbReference>
<dbReference type="SMART" id="SM00387">
    <property type="entry name" value="HATPase_c"/>
    <property type="match status" value="1"/>
</dbReference>
<evidence type="ECO:0000313" key="8">
    <source>
        <dbReference type="EMBL" id="GAI07235.1"/>
    </source>
</evidence>
<evidence type="ECO:0000256" key="6">
    <source>
        <dbReference type="ARBA" id="ARBA00023012"/>
    </source>
</evidence>
<keyword evidence="6" id="KW-0902">Two-component regulatory system</keyword>
<dbReference type="SUPFAM" id="SSF55874">
    <property type="entry name" value="ATPase domain of HSP90 chaperone/DNA topoisomerase II/histidine kinase"/>
    <property type="match status" value="1"/>
</dbReference>